<dbReference type="KEGG" id="dmm:dnm_067890"/>
<organism evidence="1 2">
    <name type="scientific">Desulfonema magnum</name>
    <dbReference type="NCBI Taxonomy" id="45655"/>
    <lineage>
        <taxon>Bacteria</taxon>
        <taxon>Pseudomonadati</taxon>
        <taxon>Thermodesulfobacteriota</taxon>
        <taxon>Desulfobacteria</taxon>
        <taxon>Desulfobacterales</taxon>
        <taxon>Desulfococcaceae</taxon>
        <taxon>Desulfonema</taxon>
    </lineage>
</organism>
<gene>
    <name evidence="1" type="ORF">dnm_067890</name>
</gene>
<evidence type="ECO:0000313" key="2">
    <source>
        <dbReference type="Proteomes" id="UP000663722"/>
    </source>
</evidence>
<protein>
    <submittedName>
        <fullName evidence="1">Uncharacterized protein</fullName>
    </submittedName>
</protein>
<name>A0A975BSD3_9BACT</name>
<dbReference type="Proteomes" id="UP000663722">
    <property type="component" value="Chromosome"/>
</dbReference>
<dbReference type="AlphaFoldDB" id="A0A975BSD3"/>
<reference evidence="1" key="1">
    <citation type="journal article" date="2021" name="Microb. Physiol.">
        <title>Proteogenomic Insights into the Physiology of Marine, Sulfate-Reducing, Filamentous Desulfonema limicola and Desulfonema magnum.</title>
        <authorList>
            <person name="Schnaars V."/>
            <person name="Wohlbrand L."/>
            <person name="Scheve S."/>
            <person name="Hinrichs C."/>
            <person name="Reinhardt R."/>
            <person name="Rabus R."/>
        </authorList>
    </citation>
    <scope>NUCLEOTIDE SEQUENCE</scope>
    <source>
        <strain evidence="1">4be13</strain>
    </source>
</reference>
<sequence length="66" mass="7556">MKVRFFPYTASENFCQIILISATFAKNAVNCLRNSAGLFSYQRHISGTLQNRLYSFVGLFILTSER</sequence>
<dbReference type="EMBL" id="CP061800">
    <property type="protein sequence ID" value="QTA90728.1"/>
    <property type="molecule type" value="Genomic_DNA"/>
</dbReference>
<proteinExistence type="predicted"/>
<keyword evidence="2" id="KW-1185">Reference proteome</keyword>
<accession>A0A975BSD3</accession>
<evidence type="ECO:0000313" key="1">
    <source>
        <dbReference type="EMBL" id="QTA90728.1"/>
    </source>
</evidence>